<dbReference type="RefSeq" id="WP_094689980.1">
    <property type="nucleotide sequence ID" value="NZ_JACBYZ010000001.1"/>
</dbReference>
<gene>
    <name evidence="2" type="ORF">AEAE_0947</name>
</gene>
<dbReference type="Proteomes" id="UP000228976">
    <property type="component" value="Unassembled WGS sequence"/>
</dbReference>
<proteinExistence type="predicted"/>
<evidence type="ECO:0000256" key="1">
    <source>
        <dbReference type="SAM" id="Phobius"/>
    </source>
</evidence>
<keyword evidence="1" id="KW-0812">Transmembrane</keyword>
<evidence type="ECO:0000313" key="2">
    <source>
        <dbReference type="EMBL" id="OZG56459.1"/>
    </source>
</evidence>
<feature type="transmembrane region" description="Helical" evidence="1">
    <location>
        <begin position="56"/>
        <end position="73"/>
    </location>
</feature>
<organism evidence="2 3">
    <name type="scientific">Aeriscardovia aeriphila</name>
    <dbReference type="NCBI Taxonomy" id="218139"/>
    <lineage>
        <taxon>Bacteria</taxon>
        <taxon>Bacillati</taxon>
        <taxon>Actinomycetota</taxon>
        <taxon>Actinomycetes</taxon>
        <taxon>Bifidobacteriales</taxon>
        <taxon>Bifidobacteriaceae</taxon>
        <taxon>Aeriscardovia</taxon>
    </lineage>
</organism>
<evidence type="ECO:0000313" key="3">
    <source>
        <dbReference type="Proteomes" id="UP000228976"/>
    </source>
</evidence>
<protein>
    <submittedName>
        <fullName evidence="2">Uncharacterized protein</fullName>
    </submittedName>
</protein>
<accession>A0A261FBD8</accession>
<dbReference type="EMBL" id="MWWU01000002">
    <property type="protein sequence ID" value="OZG56459.1"/>
    <property type="molecule type" value="Genomic_DNA"/>
</dbReference>
<keyword evidence="3" id="KW-1185">Reference proteome</keyword>
<keyword evidence="1" id="KW-0472">Membrane</keyword>
<feature type="transmembrane region" description="Helical" evidence="1">
    <location>
        <begin position="12"/>
        <end position="36"/>
    </location>
</feature>
<reference evidence="2 3" key="1">
    <citation type="journal article" date="2017" name="BMC Genomics">
        <title>Comparative genomic and phylogenomic analyses of the Bifidobacteriaceae family.</title>
        <authorList>
            <person name="Lugli G.A."/>
            <person name="Milani C."/>
            <person name="Turroni F."/>
            <person name="Duranti S."/>
            <person name="Mancabelli L."/>
            <person name="Mangifesta M."/>
            <person name="Ferrario C."/>
            <person name="Modesto M."/>
            <person name="Mattarelli P."/>
            <person name="Jiri K."/>
            <person name="van Sinderen D."/>
            <person name="Ventura M."/>
        </authorList>
    </citation>
    <scope>NUCLEOTIDE SEQUENCE [LARGE SCALE GENOMIC DNA]</scope>
    <source>
        <strain evidence="2 3">LMG 21773</strain>
    </source>
</reference>
<name>A0A261FBD8_9BIFI</name>
<keyword evidence="1" id="KW-1133">Transmembrane helix</keyword>
<dbReference type="AlphaFoldDB" id="A0A261FBD8"/>
<comment type="caution">
    <text evidence="2">The sequence shown here is derived from an EMBL/GenBank/DDBJ whole genome shotgun (WGS) entry which is preliminary data.</text>
</comment>
<sequence length="85" mass="9776">MNEVSRITRKQLHTALEFLAFPLTCVLGAALASPWVGAYGHTYAQVFHSPFFWRELALWLVAGCLGSCYNFFIKPWREKRKANNK</sequence>